<dbReference type="InterPro" id="IPR006800">
    <property type="entry name" value="Pellino_fam"/>
</dbReference>
<dbReference type="RefSeq" id="XP_066927612.1">
    <property type="nucleotide sequence ID" value="XM_067071511.1"/>
</dbReference>
<dbReference type="EnsemblMetazoa" id="CLYHEMT016561.1">
    <property type="protein sequence ID" value="CLYHEMP016561.1"/>
    <property type="gene ID" value="CLYHEMG016561"/>
</dbReference>
<name>A0A7M5X3T7_9CNID</name>
<evidence type="ECO:0000259" key="3">
    <source>
        <dbReference type="Pfam" id="PF04710"/>
    </source>
</evidence>
<dbReference type="GO" id="GO:0000209">
    <property type="term" value="P:protein polyubiquitination"/>
    <property type="evidence" value="ECO:0007669"/>
    <property type="project" value="InterPro"/>
</dbReference>
<protein>
    <recommendedName>
        <fullName evidence="7">Protein pellino</fullName>
    </recommendedName>
</protein>
<keyword evidence="6" id="KW-1185">Reference proteome</keyword>
<evidence type="ECO:0000313" key="6">
    <source>
        <dbReference type="Proteomes" id="UP000594262"/>
    </source>
</evidence>
<feature type="domain" description="Pellino FHA" evidence="3">
    <location>
        <begin position="4"/>
        <end position="260"/>
    </location>
</feature>
<dbReference type="GeneID" id="136815068"/>
<evidence type="ECO:0000256" key="2">
    <source>
        <dbReference type="ARBA" id="ARBA00022553"/>
    </source>
</evidence>
<dbReference type="GO" id="GO:0061630">
    <property type="term" value="F:ubiquitin protein ligase activity"/>
    <property type="evidence" value="ECO:0007669"/>
    <property type="project" value="InterPro"/>
</dbReference>
<dbReference type="Proteomes" id="UP000594262">
    <property type="component" value="Unplaced"/>
</dbReference>
<comment type="similarity">
    <text evidence="1">Belongs to the pellino family.</text>
</comment>
<dbReference type="InterPro" id="IPR048335">
    <property type="entry name" value="Pellino_RING"/>
</dbReference>
<organism evidence="5 6">
    <name type="scientific">Clytia hemisphaerica</name>
    <dbReference type="NCBI Taxonomy" id="252671"/>
    <lineage>
        <taxon>Eukaryota</taxon>
        <taxon>Metazoa</taxon>
        <taxon>Cnidaria</taxon>
        <taxon>Hydrozoa</taxon>
        <taxon>Hydroidolina</taxon>
        <taxon>Leptothecata</taxon>
        <taxon>Obeliida</taxon>
        <taxon>Clytiidae</taxon>
        <taxon>Clytia</taxon>
    </lineage>
</organism>
<dbReference type="EnsemblMetazoa" id="CLYHEMT016561.2">
    <property type="protein sequence ID" value="CLYHEMP016561.2"/>
    <property type="gene ID" value="CLYHEMG016561"/>
</dbReference>
<evidence type="ECO:0000313" key="5">
    <source>
        <dbReference type="EnsemblMetazoa" id="CLYHEMP016561.2"/>
    </source>
</evidence>
<sequence>MNNKKKKSDLYGFLTAFGYNGPMHGEAQGRYRTSYEVRKRKEANGIKPYREIDLADENALKMLESETDTVVFSSGNDTGSLIAFKKDNKTDLFQMGRSTEPLIDYVVVDTIPGNKENLEQHLVQSTISRYAARFTVERSSPHRTRIYAAAFNAKRQIVLGEHAPQWSNGKKFSDGLTTNGVLLCHPKGNWGKEMKPGVWREVSVSGEMFGLRHCRSAKHRGKTSDCSNVLQDGTLIDLCGVVMLWRTCNGLKYSPSRSDLLEKREYLNSMKVQCPVGLATLRFDNKTNDKESLPYVYTTCGHVHGYHTWGARPGLDSIIQDNSNIFDDIRQCPYCKEKGVYVRLEVGLEPNFYIDNGPLTHAFVPCGHMTTELTARYWSRVLIPLGKDKFHMACPFCALPLEGEGFIKLIYQTQTEIKIPISV</sequence>
<dbReference type="InterPro" id="IPR048334">
    <property type="entry name" value="Pellino_FHA"/>
</dbReference>
<evidence type="ECO:0000259" key="4">
    <source>
        <dbReference type="Pfam" id="PF20723"/>
    </source>
</evidence>
<evidence type="ECO:0008006" key="7">
    <source>
        <dbReference type="Google" id="ProtNLM"/>
    </source>
</evidence>
<reference evidence="5" key="1">
    <citation type="submission" date="2021-01" db="UniProtKB">
        <authorList>
            <consortium name="EnsemblMetazoa"/>
        </authorList>
    </citation>
    <scope>IDENTIFICATION</scope>
</reference>
<feature type="domain" description="Pellino RING" evidence="4">
    <location>
        <begin position="267"/>
        <end position="414"/>
    </location>
</feature>
<dbReference type="PANTHER" id="PTHR12098:SF2">
    <property type="entry name" value="PROTEIN PELLINO"/>
    <property type="match status" value="1"/>
</dbReference>
<dbReference type="OrthoDB" id="8801906at2759"/>
<evidence type="ECO:0000256" key="1">
    <source>
        <dbReference type="ARBA" id="ARBA00005639"/>
    </source>
</evidence>
<dbReference type="AlphaFoldDB" id="A0A7M5X3T7"/>
<dbReference type="PANTHER" id="PTHR12098">
    <property type="entry name" value="E3 UBIQUITIN-PROTEIN LIGASE PELLINO-RELATED"/>
    <property type="match status" value="1"/>
</dbReference>
<dbReference type="Pfam" id="PF04710">
    <property type="entry name" value="Pellino_FHA"/>
    <property type="match status" value="1"/>
</dbReference>
<dbReference type="Pfam" id="PF20723">
    <property type="entry name" value="Pellino_RING"/>
    <property type="match status" value="1"/>
</dbReference>
<proteinExistence type="inferred from homology"/>
<accession>A0A7M5X3T7</accession>
<dbReference type="GO" id="GO:0008592">
    <property type="term" value="P:regulation of Toll signaling pathway"/>
    <property type="evidence" value="ECO:0007669"/>
    <property type="project" value="InterPro"/>
</dbReference>
<keyword evidence="2" id="KW-0597">Phosphoprotein</keyword>